<gene>
    <name evidence="3" type="ORF">EV193_11853</name>
</gene>
<evidence type="ECO:0000259" key="2">
    <source>
        <dbReference type="Pfam" id="PF01757"/>
    </source>
</evidence>
<dbReference type="InterPro" id="IPR002656">
    <property type="entry name" value="Acyl_transf_3_dom"/>
</dbReference>
<feature type="transmembrane region" description="Helical" evidence="1">
    <location>
        <begin position="201"/>
        <end position="220"/>
    </location>
</feature>
<evidence type="ECO:0000256" key="1">
    <source>
        <dbReference type="SAM" id="Phobius"/>
    </source>
</evidence>
<feature type="transmembrane region" description="Helical" evidence="1">
    <location>
        <begin position="322"/>
        <end position="342"/>
    </location>
</feature>
<feature type="transmembrane region" description="Helical" evidence="1">
    <location>
        <begin position="264"/>
        <end position="284"/>
    </location>
</feature>
<protein>
    <submittedName>
        <fullName evidence="3">Acyltransferase-like protein</fullName>
    </submittedName>
</protein>
<keyword evidence="4" id="KW-1185">Reference proteome</keyword>
<keyword evidence="3" id="KW-0808">Transferase</keyword>
<evidence type="ECO:0000313" key="3">
    <source>
        <dbReference type="EMBL" id="RZS29799.1"/>
    </source>
</evidence>
<feature type="transmembrane region" description="Helical" evidence="1">
    <location>
        <begin position="240"/>
        <end position="257"/>
    </location>
</feature>
<dbReference type="Pfam" id="PF01757">
    <property type="entry name" value="Acyl_transf_3"/>
    <property type="match status" value="1"/>
</dbReference>
<proteinExistence type="predicted"/>
<feature type="transmembrane region" description="Helical" evidence="1">
    <location>
        <begin position="290"/>
        <end position="310"/>
    </location>
</feature>
<dbReference type="GO" id="GO:0016747">
    <property type="term" value="F:acyltransferase activity, transferring groups other than amino-acyl groups"/>
    <property type="evidence" value="ECO:0007669"/>
    <property type="project" value="InterPro"/>
</dbReference>
<dbReference type="OrthoDB" id="8206682at2"/>
<comment type="caution">
    <text evidence="3">The sequence shown here is derived from an EMBL/GenBank/DDBJ whole genome shotgun (WGS) entry which is preliminary data.</text>
</comment>
<dbReference type="EMBL" id="SGWQ01000018">
    <property type="protein sequence ID" value="RZS29799.1"/>
    <property type="molecule type" value="Genomic_DNA"/>
</dbReference>
<feature type="transmembrane region" description="Helical" evidence="1">
    <location>
        <begin position="437"/>
        <end position="459"/>
    </location>
</feature>
<dbReference type="RefSeq" id="WP_130348686.1">
    <property type="nucleotide sequence ID" value="NZ_SGWQ01000018.1"/>
</dbReference>
<feature type="transmembrane region" description="Helical" evidence="1">
    <location>
        <begin position="159"/>
        <end position="181"/>
    </location>
</feature>
<evidence type="ECO:0000313" key="4">
    <source>
        <dbReference type="Proteomes" id="UP000294257"/>
    </source>
</evidence>
<sequence length="468" mass="48332">MITLSAGVVSPEKTTDPYFVSNRNAYDSCTGGWLLRAAVTVTRSSRYTTPSVLNSLAAANFRGSGRPWAAPAAGRLPPARSATSSWFSARLALARGETSLPSLVMPTVRTRDPFVDAVRAFAIIGVVCGHWLVTAILPAPGGVAAGFNVDSPLRYLPGMLPLSWVLQTLGLFFFAGGFAAAVSRARAPGGLPWWLGKVRKLAVAVVVVLTGWAVACGLWAPFGLSWATVHGVLNQVSSPLWFLAVYVALLAFTGPMLRLHDALGLASALVPAAVAVAAEVAVAAGAPTAVGQVSVLAVWWAPWQLGIAMARGWRPSAVQAGALFVCGVTAFALLITVGGFPVSAVGGTGEPRSNIAPPSPAALALAVAQLGLVLLLAPALRRLAGRAFVGWVNERALPIFLMHQSALLAVALIGSAFGELPGLHGLPDDWGWVLARLAWYPALAGALWMLLAGLGRVLAAAPPGPAPA</sequence>
<feature type="transmembrane region" description="Helical" evidence="1">
    <location>
        <begin position="362"/>
        <end position="384"/>
    </location>
</feature>
<keyword evidence="1" id="KW-0472">Membrane</keyword>
<reference evidence="3 4" key="1">
    <citation type="submission" date="2019-02" db="EMBL/GenBank/DDBJ databases">
        <title>Genomic Encyclopedia of Type Strains, Phase IV (KMG-IV): sequencing the most valuable type-strain genomes for metagenomic binning, comparative biology and taxonomic classification.</title>
        <authorList>
            <person name="Goeker M."/>
        </authorList>
    </citation>
    <scope>NUCLEOTIDE SEQUENCE [LARGE SCALE GENOMIC DNA]</scope>
    <source>
        <strain evidence="3 4">DSM 101727</strain>
    </source>
</reference>
<accession>A0A4Q7KDV6</accession>
<feature type="domain" description="Acyltransferase 3" evidence="2">
    <location>
        <begin position="113"/>
        <end position="430"/>
    </location>
</feature>
<keyword evidence="1" id="KW-0812">Transmembrane</keyword>
<dbReference type="AlphaFoldDB" id="A0A4Q7KDV6"/>
<feature type="transmembrane region" description="Helical" evidence="1">
    <location>
        <begin position="396"/>
        <end position="417"/>
    </location>
</feature>
<dbReference type="Proteomes" id="UP000294257">
    <property type="component" value="Unassembled WGS sequence"/>
</dbReference>
<feature type="transmembrane region" description="Helical" evidence="1">
    <location>
        <begin position="117"/>
        <end position="139"/>
    </location>
</feature>
<keyword evidence="3" id="KW-0012">Acyltransferase</keyword>
<name>A0A4Q7KDV6_9PSEU</name>
<organism evidence="3 4">
    <name type="scientific">Herbihabitans rhizosphaerae</name>
    <dbReference type="NCBI Taxonomy" id="1872711"/>
    <lineage>
        <taxon>Bacteria</taxon>
        <taxon>Bacillati</taxon>
        <taxon>Actinomycetota</taxon>
        <taxon>Actinomycetes</taxon>
        <taxon>Pseudonocardiales</taxon>
        <taxon>Pseudonocardiaceae</taxon>
        <taxon>Herbihabitans</taxon>
    </lineage>
</organism>
<keyword evidence="1" id="KW-1133">Transmembrane helix</keyword>